<dbReference type="InterPro" id="IPR020945">
    <property type="entry name" value="DMSO/NO3_reduct_chaperone"/>
</dbReference>
<organism evidence="2 3">
    <name type="scientific">Allomeiothermus silvanus (strain ATCC 700542 / DSM 9946 / NBRC 106475 / NCIMB 13440 / VI-R2)</name>
    <name type="common">Thermus silvanus</name>
    <dbReference type="NCBI Taxonomy" id="526227"/>
    <lineage>
        <taxon>Bacteria</taxon>
        <taxon>Thermotogati</taxon>
        <taxon>Deinococcota</taxon>
        <taxon>Deinococci</taxon>
        <taxon>Thermales</taxon>
        <taxon>Thermaceae</taxon>
        <taxon>Allomeiothermus</taxon>
    </lineage>
</organism>
<dbReference type="GO" id="GO:0051131">
    <property type="term" value="P:chaperone-mediated protein complex assembly"/>
    <property type="evidence" value="ECO:0007669"/>
    <property type="project" value="InterPro"/>
</dbReference>
<evidence type="ECO:0000256" key="1">
    <source>
        <dbReference type="ARBA" id="ARBA00023063"/>
    </source>
</evidence>
<dbReference type="Proteomes" id="UP000001916">
    <property type="component" value="Chromosome"/>
</dbReference>
<dbReference type="GO" id="GO:0042128">
    <property type="term" value="P:nitrate assimilation"/>
    <property type="evidence" value="ECO:0007669"/>
    <property type="project" value="UniProtKB-KW"/>
</dbReference>
<keyword evidence="3" id="KW-1185">Reference proteome</keyword>
<name>D7BHF4_ALLS1</name>
<dbReference type="OrthoDB" id="8478585at2"/>
<dbReference type="InterPro" id="IPR003765">
    <property type="entry name" value="NO3_reductase_chaperone_NarJ"/>
</dbReference>
<sequence length="177" mass="19518">MNPLLETLSIAYQYPQAGSVRRLFAGLKDLPKSPAKAHLERFAQALSHLTLSEHEELYTRTLDLTPLTAPYVGYAVYGEDYRRGSLMAVLNRAMIEAGIDLAGELPDHLSLVLRYLAVVPEPLPELLQILPPALKQIEHTLQTLEPANPYLDLLEATQEAVAAYVNARPPIQAGPGR</sequence>
<dbReference type="EMBL" id="CP002042">
    <property type="protein sequence ID" value="ADH62192.1"/>
    <property type="molecule type" value="Genomic_DNA"/>
</dbReference>
<evidence type="ECO:0000313" key="2">
    <source>
        <dbReference type="EMBL" id="ADH62192.1"/>
    </source>
</evidence>
<dbReference type="STRING" id="526227.Mesil_0248"/>
<dbReference type="KEGG" id="msv:Mesil_0248"/>
<dbReference type="GO" id="GO:0016530">
    <property type="term" value="F:metallochaperone activity"/>
    <property type="evidence" value="ECO:0007669"/>
    <property type="project" value="TreeGrafter"/>
</dbReference>
<reference evidence="2 3" key="1">
    <citation type="journal article" date="2010" name="Stand. Genomic Sci.">
        <title>Complete genome sequence of Meiothermus silvanus type strain (VI-R2).</title>
        <authorList>
            <person name="Sikorski J."/>
            <person name="Tindall B.J."/>
            <person name="Lowry S."/>
            <person name="Lucas S."/>
            <person name="Nolan M."/>
            <person name="Copeland A."/>
            <person name="Glavina Del Rio T."/>
            <person name="Tice H."/>
            <person name="Cheng J.F."/>
            <person name="Han C."/>
            <person name="Pitluck S."/>
            <person name="Liolios K."/>
            <person name="Ivanova N."/>
            <person name="Mavromatis K."/>
            <person name="Mikhailova N."/>
            <person name="Pati A."/>
            <person name="Goodwin L."/>
            <person name="Chen A."/>
            <person name="Palaniappan K."/>
            <person name="Land M."/>
            <person name="Hauser L."/>
            <person name="Chang Y.J."/>
            <person name="Jeffries C.D."/>
            <person name="Rohde M."/>
            <person name="Goker M."/>
            <person name="Woyke T."/>
            <person name="Bristow J."/>
            <person name="Eisen J.A."/>
            <person name="Markowitz V."/>
            <person name="Hugenholtz P."/>
            <person name="Kyrpides N.C."/>
            <person name="Klenk H.P."/>
            <person name="Lapidus A."/>
        </authorList>
    </citation>
    <scope>NUCLEOTIDE SEQUENCE [LARGE SCALE GENOMIC DNA]</scope>
    <source>
        <strain evidence="3">ATCC 700542 / DSM 9946 / VI-R2</strain>
    </source>
</reference>
<dbReference type="PANTHER" id="PTHR43680:SF2">
    <property type="entry name" value="NITRATE REDUCTASE MOLYBDENUM COFACTOR ASSEMBLY CHAPERONE NARJ"/>
    <property type="match status" value="1"/>
</dbReference>
<accession>D7BHF4</accession>
<keyword evidence="1" id="KW-0534">Nitrate assimilation</keyword>
<dbReference type="SUPFAM" id="SSF89155">
    <property type="entry name" value="TorD-like"/>
    <property type="match status" value="1"/>
</dbReference>
<gene>
    <name evidence="2" type="ordered locus">Mesil_0248</name>
</gene>
<dbReference type="InterPro" id="IPR036411">
    <property type="entry name" value="TorD-like_sf"/>
</dbReference>
<dbReference type="Pfam" id="PF02613">
    <property type="entry name" value="Nitrate_red_del"/>
    <property type="match status" value="1"/>
</dbReference>
<dbReference type="Gene3D" id="1.10.3480.10">
    <property type="entry name" value="TorD-like"/>
    <property type="match status" value="1"/>
</dbReference>
<proteinExistence type="predicted"/>
<dbReference type="eggNOG" id="COG2180">
    <property type="taxonomic scope" value="Bacteria"/>
</dbReference>
<evidence type="ECO:0000313" key="3">
    <source>
        <dbReference type="Proteomes" id="UP000001916"/>
    </source>
</evidence>
<dbReference type="PANTHER" id="PTHR43680">
    <property type="entry name" value="NITRATE REDUCTASE MOLYBDENUM COFACTOR ASSEMBLY CHAPERONE"/>
    <property type="match status" value="1"/>
</dbReference>
<dbReference type="AlphaFoldDB" id="D7BHF4"/>
<dbReference type="RefSeq" id="WP_013156799.1">
    <property type="nucleotide sequence ID" value="NC_014212.1"/>
</dbReference>
<dbReference type="GO" id="GO:0051082">
    <property type="term" value="F:unfolded protein binding"/>
    <property type="evidence" value="ECO:0007669"/>
    <property type="project" value="InterPro"/>
</dbReference>
<protein>
    <submittedName>
        <fullName evidence="2">Nitrate reductase molybdenum cofactor assembly chaperone</fullName>
    </submittedName>
</protein>
<dbReference type="HOGENOM" id="CLU_084469_2_0_0"/>